<evidence type="ECO:0000313" key="1">
    <source>
        <dbReference type="EMBL" id="GIY26595.1"/>
    </source>
</evidence>
<protein>
    <recommendedName>
        <fullName evidence="3">Anticodon-binding domain-containing protein</fullName>
    </recommendedName>
</protein>
<evidence type="ECO:0008006" key="3">
    <source>
        <dbReference type="Google" id="ProtNLM"/>
    </source>
</evidence>
<dbReference type="Proteomes" id="UP001054945">
    <property type="component" value="Unassembled WGS sequence"/>
</dbReference>
<reference evidence="1 2" key="1">
    <citation type="submission" date="2021-06" db="EMBL/GenBank/DDBJ databases">
        <title>Caerostris extrusa draft genome.</title>
        <authorList>
            <person name="Kono N."/>
            <person name="Arakawa K."/>
        </authorList>
    </citation>
    <scope>NUCLEOTIDE SEQUENCE [LARGE SCALE GENOMIC DNA]</scope>
</reference>
<organism evidence="1 2">
    <name type="scientific">Caerostris extrusa</name>
    <name type="common">Bark spider</name>
    <name type="synonym">Caerostris bankana</name>
    <dbReference type="NCBI Taxonomy" id="172846"/>
    <lineage>
        <taxon>Eukaryota</taxon>
        <taxon>Metazoa</taxon>
        <taxon>Ecdysozoa</taxon>
        <taxon>Arthropoda</taxon>
        <taxon>Chelicerata</taxon>
        <taxon>Arachnida</taxon>
        <taxon>Araneae</taxon>
        <taxon>Araneomorphae</taxon>
        <taxon>Entelegynae</taxon>
        <taxon>Araneoidea</taxon>
        <taxon>Araneidae</taxon>
        <taxon>Caerostris</taxon>
    </lineage>
</organism>
<evidence type="ECO:0000313" key="2">
    <source>
        <dbReference type="Proteomes" id="UP001054945"/>
    </source>
</evidence>
<proteinExistence type="predicted"/>
<accession>A0AAV4RXW5</accession>
<dbReference type="AlphaFoldDB" id="A0AAV4RXW5"/>
<dbReference type="EMBL" id="BPLR01008703">
    <property type="protein sequence ID" value="GIY26595.1"/>
    <property type="molecule type" value="Genomic_DNA"/>
</dbReference>
<comment type="caution">
    <text evidence="1">The sequence shown here is derived from an EMBL/GenBank/DDBJ whole genome shotgun (WGS) entry which is preliminary data.</text>
</comment>
<keyword evidence="2" id="KW-1185">Reference proteome</keyword>
<sequence>MEKLTNCDIEWRSQPLALTSDLRESHKPAVRRGYASRVKAVIVGEEYIEERSQTETSSGPLSNIYDEIRKTGRISNTSFEGDR</sequence>
<name>A0AAV4RXW5_CAEEX</name>
<gene>
    <name evidence="1" type="ORF">CEXT_470591</name>
</gene>